<comment type="caution">
    <text evidence="2">The sequence shown here is derived from an EMBL/GenBank/DDBJ whole genome shotgun (WGS) entry which is preliminary data.</text>
</comment>
<dbReference type="Proteomes" id="UP000253426">
    <property type="component" value="Unassembled WGS sequence"/>
</dbReference>
<gene>
    <name evidence="2" type="ORF">DES53_107299</name>
</gene>
<reference evidence="2 3" key="1">
    <citation type="submission" date="2018-06" db="EMBL/GenBank/DDBJ databases">
        <title>Genomic Encyclopedia of Type Strains, Phase IV (KMG-IV): sequencing the most valuable type-strain genomes for metagenomic binning, comparative biology and taxonomic classification.</title>
        <authorList>
            <person name="Goeker M."/>
        </authorList>
    </citation>
    <scope>NUCLEOTIDE SEQUENCE [LARGE SCALE GENOMIC DNA]</scope>
    <source>
        <strain evidence="2 3">DSM 25532</strain>
    </source>
</reference>
<organism evidence="2 3">
    <name type="scientific">Roseimicrobium gellanilyticum</name>
    <dbReference type="NCBI Taxonomy" id="748857"/>
    <lineage>
        <taxon>Bacteria</taxon>
        <taxon>Pseudomonadati</taxon>
        <taxon>Verrucomicrobiota</taxon>
        <taxon>Verrucomicrobiia</taxon>
        <taxon>Verrucomicrobiales</taxon>
        <taxon>Verrucomicrobiaceae</taxon>
        <taxon>Roseimicrobium</taxon>
    </lineage>
</organism>
<dbReference type="EMBL" id="QNRR01000007">
    <property type="protein sequence ID" value="RBP41467.1"/>
    <property type="molecule type" value="Genomic_DNA"/>
</dbReference>
<proteinExistence type="predicted"/>
<dbReference type="RefSeq" id="WP_113960093.1">
    <property type="nucleotide sequence ID" value="NZ_QNRR01000007.1"/>
</dbReference>
<dbReference type="AlphaFoldDB" id="A0A366HG08"/>
<evidence type="ECO:0000313" key="2">
    <source>
        <dbReference type="EMBL" id="RBP41467.1"/>
    </source>
</evidence>
<name>A0A366HG08_9BACT</name>
<accession>A0A366HG08</accession>
<sequence>MKINLTKLTNVEKKEDGRIVARCPACAANDADRKGNNLVVFPDGRFACAAFSGDKAHNQSILQLLGQKGGKPSCKFPIKRLVIPDSGVLLKIGTIGESAPEQGSRENSVPQTG</sequence>
<feature type="region of interest" description="Disordered" evidence="1">
    <location>
        <begin position="94"/>
        <end position="113"/>
    </location>
</feature>
<protein>
    <submittedName>
        <fullName evidence="2">Uncharacterized protein</fullName>
    </submittedName>
</protein>
<evidence type="ECO:0000313" key="3">
    <source>
        <dbReference type="Proteomes" id="UP000253426"/>
    </source>
</evidence>
<keyword evidence="3" id="KW-1185">Reference proteome</keyword>
<evidence type="ECO:0000256" key="1">
    <source>
        <dbReference type="SAM" id="MobiDB-lite"/>
    </source>
</evidence>